<keyword evidence="2" id="KW-1185">Reference proteome</keyword>
<proteinExistence type="predicted"/>
<evidence type="ECO:0000313" key="1">
    <source>
        <dbReference type="EMBL" id="KAJ7644353.1"/>
    </source>
</evidence>
<accession>A0AAD7CBJ3</accession>
<organism evidence="1 2">
    <name type="scientific">Roridomyces roridus</name>
    <dbReference type="NCBI Taxonomy" id="1738132"/>
    <lineage>
        <taxon>Eukaryota</taxon>
        <taxon>Fungi</taxon>
        <taxon>Dikarya</taxon>
        <taxon>Basidiomycota</taxon>
        <taxon>Agaricomycotina</taxon>
        <taxon>Agaricomycetes</taxon>
        <taxon>Agaricomycetidae</taxon>
        <taxon>Agaricales</taxon>
        <taxon>Marasmiineae</taxon>
        <taxon>Mycenaceae</taxon>
        <taxon>Roridomyces</taxon>
    </lineage>
</organism>
<sequence length="645" mass="73079">MANHLPDEIISEILTPVLKVPDEAFSDNSQDSPFAKCTESSSAFLLVCKSWLRVSTPLLYHVIVLRSTAQAAALDRALRFNPELGRFIKKLRLEGGYGDRVDRIIQAAPNVTELCFPLSLWSNDDVSGLVNALPSMDPTRVILFDDPNIRFNKNSQLVYNAFIKCLGIWNKLTILDVPWNDYYLCRDKLAVLEAIKDTPNLKSVRVMPPAFSTWSSRVPRYLELIADNKFLSSIKLKTRDRPFYSRHATILTDPRLRGLVEMPEMSLDHDFPLQFFIAAVPEHIWDRILSFCMVLEFDDKDPWHRAKARIPILLVSKLFARLALPHYYDNLNFRQPARFKGFVTRISSQHLCSRVRTLYLNPENPKRAKFDLSLALPKIRLVNIIGRNGDPLYCIDFQVFENLGKYSGPTLVRLDGFEVVKASSPQNPAVFNLFPHLRSLFIGCRAAIDVSDPATVPSGALPNLEELTLAHVHQSVVLTLAQMDLPALRSTSFTCSTNPDPFFKKHGNRLRSAGVWVTDIDLDTMNVFDLCPRMVEFTLFCGKNVPNPVRFTSSAPHVFLKNMAFKTTGGQSRAREKEWEPFLAKVKVGTFSALEQILLPNIHWPTTQAEIQKSVWVGPAERLLSDYGVKLTDAAGVGWRKRLKL</sequence>
<name>A0AAD7CBJ3_9AGAR</name>
<comment type="caution">
    <text evidence="1">The sequence shown here is derived from an EMBL/GenBank/DDBJ whole genome shotgun (WGS) entry which is preliminary data.</text>
</comment>
<reference evidence="1" key="1">
    <citation type="submission" date="2023-03" db="EMBL/GenBank/DDBJ databases">
        <title>Massive genome expansion in bonnet fungi (Mycena s.s.) driven by repeated elements and novel gene families across ecological guilds.</title>
        <authorList>
            <consortium name="Lawrence Berkeley National Laboratory"/>
            <person name="Harder C.B."/>
            <person name="Miyauchi S."/>
            <person name="Viragh M."/>
            <person name="Kuo A."/>
            <person name="Thoen E."/>
            <person name="Andreopoulos B."/>
            <person name="Lu D."/>
            <person name="Skrede I."/>
            <person name="Drula E."/>
            <person name="Henrissat B."/>
            <person name="Morin E."/>
            <person name="Kohler A."/>
            <person name="Barry K."/>
            <person name="LaButti K."/>
            <person name="Morin E."/>
            <person name="Salamov A."/>
            <person name="Lipzen A."/>
            <person name="Mereny Z."/>
            <person name="Hegedus B."/>
            <person name="Baldrian P."/>
            <person name="Stursova M."/>
            <person name="Weitz H."/>
            <person name="Taylor A."/>
            <person name="Grigoriev I.V."/>
            <person name="Nagy L.G."/>
            <person name="Martin F."/>
            <person name="Kauserud H."/>
        </authorList>
    </citation>
    <scope>NUCLEOTIDE SEQUENCE</scope>
    <source>
        <strain evidence="1">9284</strain>
    </source>
</reference>
<gene>
    <name evidence="1" type="ORF">FB45DRAFT_897619</name>
</gene>
<evidence type="ECO:0000313" key="2">
    <source>
        <dbReference type="Proteomes" id="UP001221142"/>
    </source>
</evidence>
<dbReference type="AlphaFoldDB" id="A0AAD7CBJ3"/>
<dbReference type="EMBL" id="JARKIF010000003">
    <property type="protein sequence ID" value="KAJ7644353.1"/>
    <property type="molecule type" value="Genomic_DNA"/>
</dbReference>
<dbReference type="Proteomes" id="UP001221142">
    <property type="component" value="Unassembled WGS sequence"/>
</dbReference>
<protein>
    <submittedName>
        <fullName evidence="1">Uncharacterized protein</fullName>
    </submittedName>
</protein>